<feature type="region of interest" description="Disordered" evidence="1">
    <location>
        <begin position="132"/>
        <end position="297"/>
    </location>
</feature>
<gene>
    <name evidence="4" type="ORF">g.29670</name>
    <name evidence="3" type="ORF">g.29679</name>
</gene>
<proteinExistence type="predicted"/>
<feature type="compositionally biased region" description="Basic and acidic residues" evidence="1">
    <location>
        <begin position="605"/>
        <end position="614"/>
    </location>
</feature>
<name>A0A1B6E204_9HEMI</name>
<feature type="region of interest" description="Disordered" evidence="1">
    <location>
        <begin position="479"/>
        <end position="653"/>
    </location>
</feature>
<keyword evidence="2" id="KW-0472">Membrane</keyword>
<accession>A0A1B6E204</accession>
<feature type="compositionally biased region" description="Acidic residues" evidence="1">
    <location>
        <begin position="134"/>
        <end position="237"/>
    </location>
</feature>
<evidence type="ECO:0000313" key="4">
    <source>
        <dbReference type="EMBL" id="JAS31962.1"/>
    </source>
</evidence>
<feature type="compositionally biased region" description="Acidic residues" evidence="1">
    <location>
        <begin position="515"/>
        <end position="532"/>
    </location>
</feature>
<feature type="region of interest" description="Disordered" evidence="1">
    <location>
        <begin position="395"/>
        <end position="445"/>
    </location>
</feature>
<feature type="region of interest" description="Disordered" evidence="1">
    <location>
        <begin position="1"/>
        <end position="28"/>
    </location>
</feature>
<evidence type="ECO:0000256" key="1">
    <source>
        <dbReference type="SAM" id="MobiDB-lite"/>
    </source>
</evidence>
<feature type="compositionally biased region" description="Acidic residues" evidence="1">
    <location>
        <begin position="480"/>
        <end position="493"/>
    </location>
</feature>
<feature type="compositionally biased region" description="Acidic residues" evidence="1">
    <location>
        <begin position="401"/>
        <end position="416"/>
    </location>
</feature>
<dbReference type="EMBL" id="GEDC01005336">
    <property type="protein sequence ID" value="JAS31962.1"/>
    <property type="molecule type" value="Transcribed_RNA"/>
</dbReference>
<feature type="compositionally biased region" description="Basic and acidic residues" evidence="1">
    <location>
        <begin position="417"/>
        <end position="429"/>
    </location>
</feature>
<feature type="compositionally biased region" description="Acidic residues" evidence="1">
    <location>
        <begin position="552"/>
        <end position="562"/>
    </location>
</feature>
<feature type="transmembrane region" description="Helical" evidence="2">
    <location>
        <begin position="73"/>
        <end position="94"/>
    </location>
</feature>
<feature type="compositionally biased region" description="Acidic residues" evidence="1">
    <location>
        <begin position="430"/>
        <end position="445"/>
    </location>
</feature>
<reference evidence="4" key="1">
    <citation type="submission" date="2015-12" db="EMBL/GenBank/DDBJ databases">
        <title>De novo transcriptome assembly of four potential Pierce s Disease insect vectors from Arizona vineyards.</title>
        <authorList>
            <person name="Tassone E.E."/>
        </authorList>
    </citation>
    <scope>NUCLEOTIDE SEQUENCE</scope>
</reference>
<organism evidence="4">
    <name type="scientific">Clastoptera arizonana</name>
    <name type="common">Arizona spittle bug</name>
    <dbReference type="NCBI Taxonomy" id="38151"/>
    <lineage>
        <taxon>Eukaryota</taxon>
        <taxon>Metazoa</taxon>
        <taxon>Ecdysozoa</taxon>
        <taxon>Arthropoda</taxon>
        <taxon>Hexapoda</taxon>
        <taxon>Insecta</taxon>
        <taxon>Pterygota</taxon>
        <taxon>Neoptera</taxon>
        <taxon>Paraneoptera</taxon>
        <taxon>Hemiptera</taxon>
        <taxon>Auchenorrhyncha</taxon>
        <taxon>Cercopoidea</taxon>
        <taxon>Clastopteridae</taxon>
        <taxon>Clastoptera</taxon>
    </lineage>
</organism>
<protein>
    <submittedName>
        <fullName evidence="4">Uncharacterized protein</fullName>
    </submittedName>
</protein>
<sequence length="686" mass="78547">MSGDVQPRKRKDKRRKKGQLEAKRSEEYMEESAVFRCQSSATSQDDEDLHHANSKGSEEVIHIQKDQILGGNACAKIIFFCLLGVLGVMVGLIITEYRGSGEVDSTAESPWSLWLEGWIDEGGSHHETEVVTGDLDEDHENSEEVVDSNEEENESNEDHSEEEDNDGGENDEEEDDDINNSKEEDDDDDNNADSEEEENLSEEEEYEKSEEDNDDESTEIDEDDEEQLESNVEESEEYESKEIDDGDDDKDESEETNSEEIEDKEEEIINEDEDISKEIENDIDENDLITDNSAKDEKIETNSHWFLHKSKIDRSTERHVEDSTNKNIPIFDKDDKKDASFGSERYRKALDRWKSIMKSRASGIGYTRKDFIHEKDKEEVAKVSEILRRTSKKPKLLEKMIDEEEEKEEEEEEDKTEEVKVEESPVSKEEIEETDELSEDANVDDDDTSGVALKFGVGVALVVVAHVVLVQKWNAVGEVEPAENEKEVEDEIIPEITRRQTLVEPPEELPTSVPPDEDYEYSDGDEEEENDEVMMRETIDELKAKYQQQTPDDSDMEPTEEDFATKRTDSYDYSPTPPESDQEEEHTESEGEGEEEEEEEEDEDPLGKWRDRGPDLLAEEVEDIQTWSESEDDIQQPPVSTIKRGGPMGINDQDYEKADITNEADLAIKEDLDNAEADFNEGDLTN</sequence>
<feature type="compositionally biased region" description="Acidic residues" evidence="1">
    <location>
        <begin position="617"/>
        <end position="634"/>
    </location>
</feature>
<evidence type="ECO:0000313" key="3">
    <source>
        <dbReference type="EMBL" id="JAS08697.1"/>
    </source>
</evidence>
<feature type="compositionally biased region" description="Basic residues" evidence="1">
    <location>
        <begin position="8"/>
        <end position="17"/>
    </location>
</feature>
<feature type="compositionally biased region" description="Basic and acidic residues" evidence="1">
    <location>
        <begin position="313"/>
        <end position="324"/>
    </location>
</feature>
<evidence type="ECO:0000256" key="2">
    <source>
        <dbReference type="SAM" id="Phobius"/>
    </source>
</evidence>
<feature type="compositionally biased region" description="Basic and acidic residues" evidence="1">
    <location>
        <begin position="18"/>
        <end position="27"/>
    </location>
</feature>
<feature type="region of interest" description="Disordered" evidence="1">
    <location>
        <begin position="313"/>
        <end position="337"/>
    </location>
</feature>
<keyword evidence="2" id="KW-0812">Transmembrane</keyword>
<dbReference type="EMBL" id="GEDC01028601">
    <property type="protein sequence ID" value="JAS08697.1"/>
    <property type="molecule type" value="Transcribed_RNA"/>
</dbReference>
<feature type="compositionally biased region" description="Basic and acidic residues" evidence="1">
    <location>
        <begin position="533"/>
        <end position="544"/>
    </location>
</feature>
<feature type="compositionally biased region" description="Acidic residues" evidence="1">
    <location>
        <begin position="244"/>
        <end position="288"/>
    </location>
</feature>
<feature type="compositionally biased region" description="Acidic residues" evidence="1">
    <location>
        <begin position="580"/>
        <end position="604"/>
    </location>
</feature>
<keyword evidence="2" id="KW-1133">Transmembrane helix</keyword>
<dbReference type="AlphaFoldDB" id="A0A1B6E204"/>